<comment type="caution">
    <text evidence="1">The sequence shown here is derived from an EMBL/GenBank/DDBJ whole genome shotgun (WGS) entry which is preliminary data.</text>
</comment>
<name>A0ABT3JAQ3_9RHOB</name>
<protein>
    <submittedName>
        <fullName evidence="1">Uncharacterized protein</fullName>
    </submittedName>
</protein>
<accession>A0ABT3JAQ3</accession>
<sequence length="120" mass="12507">MTQDLSPSLPSPASMEGLRVAIDALTPSVLHLVTLLSQTQGVEDGAGKRLEELIGELTRIMVGLAGSAEEMAVLAGPEGAIVEMQARLTALEGAMKQLNAATAGNMNLTRKIHSWLTATA</sequence>
<reference evidence="1 2" key="1">
    <citation type="submission" date="2022-10" db="EMBL/GenBank/DDBJ databases">
        <title>Defluviimonas sp. CAU 1641 isolated from mud.</title>
        <authorList>
            <person name="Kim W."/>
        </authorList>
    </citation>
    <scope>NUCLEOTIDE SEQUENCE [LARGE SCALE GENOMIC DNA]</scope>
    <source>
        <strain evidence="1 2">CAU 1641</strain>
    </source>
</reference>
<proteinExistence type="predicted"/>
<evidence type="ECO:0000313" key="1">
    <source>
        <dbReference type="EMBL" id="MCW3784754.1"/>
    </source>
</evidence>
<dbReference type="EMBL" id="JAPDOG010000066">
    <property type="protein sequence ID" value="MCW3784754.1"/>
    <property type="molecule type" value="Genomic_DNA"/>
</dbReference>
<keyword evidence="2" id="KW-1185">Reference proteome</keyword>
<dbReference type="RefSeq" id="WP_264773886.1">
    <property type="nucleotide sequence ID" value="NZ_JAPDOG010000066.1"/>
</dbReference>
<evidence type="ECO:0000313" key="2">
    <source>
        <dbReference type="Proteomes" id="UP001207582"/>
    </source>
</evidence>
<organism evidence="1 2">
    <name type="scientific">Defluviimonas salinarum</name>
    <dbReference type="NCBI Taxonomy" id="2992147"/>
    <lineage>
        <taxon>Bacteria</taxon>
        <taxon>Pseudomonadati</taxon>
        <taxon>Pseudomonadota</taxon>
        <taxon>Alphaproteobacteria</taxon>
        <taxon>Rhodobacterales</taxon>
        <taxon>Paracoccaceae</taxon>
        <taxon>Albidovulum</taxon>
    </lineage>
</organism>
<gene>
    <name evidence="1" type="ORF">OM960_24905</name>
</gene>
<dbReference type="Proteomes" id="UP001207582">
    <property type="component" value="Unassembled WGS sequence"/>
</dbReference>